<evidence type="ECO:0000256" key="4">
    <source>
        <dbReference type="ARBA" id="ARBA00022989"/>
    </source>
</evidence>
<protein>
    <submittedName>
        <fullName evidence="7">MFS transporter</fullName>
    </submittedName>
</protein>
<dbReference type="EMBL" id="SZPU01000145">
    <property type="protein sequence ID" value="TKI52993.1"/>
    <property type="molecule type" value="Genomic_DNA"/>
</dbReference>
<proteinExistence type="predicted"/>
<dbReference type="InterPro" id="IPR036259">
    <property type="entry name" value="MFS_trans_sf"/>
</dbReference>
<comment type="subcellular location">
    <subcellularLocation>
        <location evidence="1">Cell membrane</location>
        <topology evidence="1">Multi-pass membrane protein</topology>
    </subcellularLocation>
</comment>
<dbReference type="SUPFAM" id="SSF103473">
    <property type="entry name" value="MFS general substrate transporter"/>
    <property type="match status" value="1"/>
</dbReference>
<organism evidence="7 8">
    <name type="scientific">Lysinibacillus mangiferihumi</name>
    <dbReference type="NCBI Taxonomy" id="1130819"/>
    <lineage>
        <taxon>Bacteria</taxon>
        <taxon>Bacillati</taxon>
        <taxon>Bacillota</taxon>
        <taxon>Bacilli</taxon>
        <taxon>Bacillales</taxon>
        <taxon>Bacillaceae</taxon>
        <taxon>Lysinibacillus</taxon>
    </lineage>
</organism>
<dbReference type="RefSeq" id="WP_107897189.1">
    <property type="nucleotide sequence ID" value="NZ_PYWM01000033.1"/>
</dbReference>
<feature type="transmembrane region" description="Helical" evidence="6">
    <location>
        <begin position="368"/>
        <end position="391"/>
    </location>
</feature>
<evidence type="ECO:0000256" key="3">
    <source>
        <dbReference type="ARBA" id="ARBA00022692"/>
    </source>
</evidence>
<accession>A0A4V5TI03</accession>
<feature type="transmembrane region" description="Helical" evidence="6">
    <location>
        <begin position="96"/>
        <end position="123"/>
    </location>
</feature>
<evidence type="ECO:0000256" key="6">
    <source>
        <dbReference type="SAM" id="Phobius"/>
    </source>
</evidence>
<feature type="transmembrane region" description="Helical" evidence="6">
    <location>
        <begin position="135"/>
        <end position="156"/>
    </location>
</feature>
<dbReference type="Pfam" id="PF07690">
    <property type="entry name" value="MFS_1"/>
    <property type="match status" value="1"/>
</dbReference>
<keyword evidence="5 6" id="KW-0472">Membrane</keyword>
<comment type="caution">
    <text evidence="7">The sequence shown here is derived from an EMBL/GenBank/DDBJ whole genome shotgun (WGS) entry which is preliminary data.</text>
</comment>
<dbReference type="GO" id="GO:0022857">
    <property type="term" value="F:transmembrane transporter activity"/>
    <property type="evidence" value="ECO:0007669"/>
    <property type="project" value="InterPro"/>
</dbReference>
<reference evidence="7 8" key="1">
    <citation type="submission" date="2019-04" db="EMBL/GenBank/DDBJ databases">
        <title>Lysinibacillus genome sequencing.</title>
        <authorList>
            <person name="Dunlap C."/>
        </authorList>
    </citation>
    <scope>NUCLEOTIDE SEQUENCE [LARGE SCALE GENOMIC DNA]</scope>
    <source>
        <strain evidence="7 8">CCTCC AB 2010389</strain>
    </source>
</reference>
<feature type="transmembrane region" description="Helical" evidence="6">
    <location>
        <begin position="280"/>
        <end position="298"/>
    </location>
</feature>
<name>A0A4V5TI03_9BACI</name>
<gene>
    <name evidence="7" type="ORF">FC756_26230</name>
</gene>
<feature type="transmembrane region" description="Helical" evidence="6">
    <location>
        <begin position="162"/>
        <end position="182"/>
    </location>
</feature>
<dbReference type="PANTHER" id="PTHR23513">
    <property type="entry name" value="INTEGRAL MEMBRANE EFFLUX PROTEIN-RELATED"/>
    <property type="match status" value="1"/>
</dbReference>
<evidence type="ECO:0000256" key="2">
    <source>
        <dbReference type="ARBA" id="ARBA00022475"/>
    </source>
</evidence>
<evidence type="ECO:0000313" key="8">
    <source>
        <dbReference type="Proteomes" id="UP000308744"/>
    </source>
</evidence>
<feature type="transmembrane region" description="Helical" evidence="6">
    <location>
        <begin position="213"/>
        <end position="230"/>
    </location>
</feature>
<dbReference type="Gene3D" id="1.20.1250.20">
    <property type="entry name" value="MFS general substrate transporter like domains"/>
    <property type="match status" value="1"/>
</dbReference>
<dbReference type="GO" id="GO:0005886">
    <property type="term" value="C:plasma membrane"/>
    <property type="evidence" value="ECO:0007669"/>
    <property type="project" value="UniProtKB-SubCell"/>
</dbReference>
<evidence type="ECO:0000313" key="7">
    <source>
        <dbReference type="EMBL" id="TKI52993.1"/>
    </source>
</evidence>
<dbReference type="PANTHER" id="PTHR23513:SF6">
    <property type="entry name" value="MAJOR FACILITATOR SUPERFAMILY ASSOCIATED DOMAIN-CONTAINING PROTEIN"/>
    <property type="match status" value="1"/>
</dbReference>
<dbReference type="AlphaFoldDB" id="A0A4V5TI03"/>
<keyword evidence="8" id="KW-1185">Reference proteome</keyword>
<feature type="transmembrane region" description="Helical" evidence="6">
    <location>
        <begin position="27"/>
        <end position="52"/>
    </location>
</feature>
<keyword evidence="2" id="KW-1003">Cell membrane</keyword>
<dbReference type="CDD" id="cd06173">
    <property type="entry name" value="MFS_MefA_like"/>
    <property type="match status" value="1"/>
</dbReference>
<sequence>MTKDKNKVRLLIASDSFSKLGDMAEGIALATFVFTITQSGFLFGLFLFLRFVPELIIGPFSGYLADKVSRRTITVSVNFSLAITSILLLISHENYIFILIIATIASFIKMLFRPAFLSSIPLIVEEKELPNINRWFGFFGGFARVIGATIAAYGIFLNNIALIFSLNAVSFLVFGIVCWFVIPNKKRLINQDHEEESSTLIEALKFMWHSKKIFGLVMGSTLLWGCLALSDTLLVPTLGTAKDGGEEFYGIYRILSAVGMMIGSYFSYKWYKLFFDKGKHLVGFFIPIIIMCISTLLIPLSPFFWGYILYLLIWISKDLPANLLDVELQSVPNHIRGKIISLADAIDGILFSLITLVLPILTEFYDPGLILILAPIPFLLLTIWLLINSIFQQYNKNSKSN</sequence>
<keyword evidence="3 6" id="KW-0812">Transmembrane</keyword>
<evidence type="ECO:0000256" key="1">
    <source>
        <dbReference type="ARBA" id="ARBA00004651"/>
    </source>
</evidence>
<feature type="transmembrane region" description="Helical" evidence="6">
    <location>
        <begin position="73"/>
        <end position="90"/>
    </location>
</feature>
<dbReference type="InterPro" id="IPR011701">
    <property type="entry name" value="MFS"/>
</dbReference>
<keyword evidence="4 6" id="KW-1133">Transmembrane helix</keyword>
<evidence type="ECO:0000256" key="5">
    <source>
        <dbReference type="ARBA" id="ARBA00023136"/>
    </source>
</evidence>
<feature type="transmembrane region" description="Helical" evidence="6">
    <location>
        <begin position="250"/>
        <end position="268"/>
    </location>
</feature>
<dbReference type="Proteomes" id="UP000308744">
    <property type="component" value="Unassembled WGS sequence"/>
</dbReference>